<evidence type="ECO:0000256" key="1">
    <source>
        <dbReference type="ARBA" id="ARBA00004275"/>
    </source>
</evidence>
<evidence type="ECO:0000256" key="2">
    <source>
        <dbReference type="ARBA" id="ARBA00006432"/>
    </source>
</evidence>
<sequence>MACTPVSQNALHMENWRSTLNDEILKSPCTPIPIPGDTLIERILMALKTNADKFPEKKAVIEAQNQDHSLTYKQVHDRALAFAAFLTSRGFSVGDRVTAALPNSIEWPVLHLGTWVAGGAVVGSSAAFKLFETVYQLLDSASSVVVTSEHLLDIFIEGAKECPTVKTIICVRSSNKPLPQGVFDFEETLLCDPLNEIASVTPDDMSIIYYSSGTTGQPKGVVLTHRALHCEVEMLRSHWLHEIYPMLGAKEVDWHQESQLVSSACYHILGFSIVNLFLVTGSPMVLMAAFDGDVYLDVVEKFGPRFLIVGPPIFTYLAKEVKGKRDALASVKMILSASAPLSQELSNEFLARHPSVKYIVQGYGMTEMSSFSHVPLLEKEGVNASSGVVASYVEQKIVDPSTLLFCKQGQRGEVWMRGAIQTIGYLNKPEATRDTIDEEGWIHSGDIGYLDERGYLYIVDRLKDLIKVNFNNQSLQVPPAELEGILLSYSRIRDAAIVGIPDDKRGELVRAYVVRADEKLSEREVEELISDLNFPDKLAEFKHLTGGVVFVDEIPRSNIGKILRRVLRE</sequence>
<feature type="domain" description="AMP-dependent synthetase/ligase" evidence="5">
    <location>
        <begin position="48"/>
        <end position="426"/>
    </location>
</feature>
<feature type="domain" description="AMP-binding enzyme C-terminal" evidence="6">
    <location>
        <begin position="481"/>
        <end position="561"/>
    </location>
</feature>
<evidence type="ECO:0000313" key="7">
    <source>
        <dbReference type="EMBL" id="GMS98240.1"/>
    </source>
</evidence>
<comment type="caution">
    <text evidence="7">The sequence shown here is derived from an EMBL/GenBank/DDBJ whole genome shotgun (WGS) entry which is preliminary data.</text>
</comment>
<keyword evidence="4" id="KW-0576">Peroxisome</keyword>
<protein>
    <recommendedName>
        <fullName evidence="9">AMP-binding protein</fullName>
    </recommendedName>
</protein>
<accession>A0AAV5TUQ3</accession>
<dbReference type="EMBL" id="BTSX01000005">
    <property type="protein sequence ID" value="GMS98240.1"/>
    <property type="molecule type" value="Genomic_DNA"/>
</dbReference>
<dbReference type="GO" id="GO:0016405">
    <property type="term" value="F:CoA-ligase activity"/>
    <property type="evidence" value="ECO:0007669"/>
    <property type="project" value="TreeGrafter"/>
</dbReference>
<comment type="similarity">
    <text evidence="2">Belongs to the ATP-dependent AMP-binding enzyme family.</text>
</comment>
<comment type="subcellular location">
    <subcellularLocation>
        <location evidence="1">Peroxisome</location>
    </subcellularLocation>
</comment>
<dbReference type="Pfam" id="PF13193">
    <property type="entry name" value="AMP-binding_C"/>
    <property type="match status" value="1"/>
</dbReference>
<organism evidence="7 8">
    <name type="scientific">Pristionchus entomophagus</name>
    <dbReference type="NCBI Taxonomy" id="358040"/>
    <lineage>
        <taxon>Eukaryota</taxon>
        <taxon>Metazoa</taxon>
        <taxon>Ecdysozoa</taxon>
        <taxon>Nematoda</taxon>
        <taxon>Chromadorea</taxon>
        <taxon>Rhabditida</taxon>
        <taxon>Rhabditina</taxon>
        <taxon>Diplogasteromorpha</taxon>
        <taxon>Diplogasteroidea</taxon>
        <taxon>Neodiplogasteridae</taxon>
        <taxon>Pristionchus</taxon>
    </lineage>
</organism>
<keyword evidence="3" id="KW-0436">Ligase</keyword>
<dbReference type="InterPro" id="IPR025110">
    <property type="entry name" value="AMP-bd_C"/>
</dbReference>
<dbReference type="InterPro" id="IPR042099">
    <property type="entry name" value="ANL_N_sf"/>
</dbReference>
<dbReference type="Pfam" id="PF00501">
    <property type="entry name" value="AMP-binding"/>
    <property type="match status" value="1"/>
</dbReference>
<dbReference type="Proteomes" id="UP001432027">
    <property type="component" value="Unassembled WGS sequence"/>
</dbReference>
<dbReference type="InterPro" id="IPR045851">
    <property type="entry name" value="AMP-bd_C_sf"/>
</dbReference>
<dbReference type="PROSITE" id="PS00455">
    <property type="entry name" value="AMP_BINDING"/>
    <property type="match status" value="1"/>
</dbReference>
<dbReference type="GO" id="GO:0005777">
    <property type="term" value="C:peroxisome"/>
    <property type="evidence" value="ECO:0007669"/>
    <property type="project" value="UniProtKB-SubCell"/>
</dbReference>
<evidence type="ECO:0000256" key="4">
    <source>
        <dbReference type="ARBA" id="ARBA00023140"/>
    </source>
</evidence>
<dbReference type="InterPro" id="IPR020845">
    <property type="entry name" value="AMP-binding_CS"/>
</dbReference>
<name>A0AAV5TUQ3_9BILA</name>
<keyword evidence="8" id="KW-1185">Reference proteome</keyword>
<proteinExistence type="inferred from homology"/>
<reference evidence="7" key="1">
    <citation type="submission" date="2023-10" db="EMBL/GenBank/DDBJ databases">
        <title>Genome assembly of Pristionchus species.</title>
        <authorList>
            <person name="Yoshida K."/>
            <person name="Sommer R.J."/>
        </authorList>
    </citation>
    <scope>NUCLEOTIDE SEQUENCE</scope>
    <source>
        <strain evidence="7">RS0144</strain>
    </source>
</reference>
<dbReference type="Gene3D" id="3.30.300.30">
    <property type="match status" value="1"/>
</dbReference>
<dbReference type="SUPFAM" id="SSF56801">
    <property type="entry name" value="Acetyl-CoA synthetase-like"/>
    <property type="match status" value="1"/>
</dbReference>
<dbReference type="PANTHER" id="PTHR24096:SF149">
    <property type="entry name" value="AMP-BINDING DOMAIN-CONTAINING PROTEIN-RELATED"/>
    <property type="match status" value="1"/>
</dbReference>
<feature type="non-terminal residue" evidence="7">
    <location>
        <position position="569"/>
    </location>
</feature>
<dbReference type="InterPro" id="IPR000873">
    <property type="entry name" value="AMP-dep_synth/lig_dom"/>
</dbReference>
<dbReference type="Gene3D" id="3.40.50.12780">
    <property type="entry name" value="N-terminal domain of ligase-like"/>
    <property type="match status" value="1"/>
</dbReference>
<evidence type="ECO:0000259" key="6">
    <source>
        <dbReference type="Pfam" id="PF13193"/>
    </source>
</evidence>
<evidence type="ECO:0000313" key="8">
    <source>
        <dbReference type="Proteomes" id="UP001432027"/>
    </source>
</evidence>
<evidence type="ECO:0008006" key="9">
    <source>
        <dbReference type="Google" id="ProtNLM"/>
    </source>
</evidence>
<dbReference type="AlphaFoldDB" id="A0AAV5TUQ3"/>
<evidence type="ECO:0000259" key="5">
    <source>
        <dbReference type="Pfam" id="PF00501"/>
    </source>
</evidence>
<evidence type="ECO:0000256" key="3">
    <source>
        <dbReference type="ARBA" id="ARBA00022598"/>
    </source>
</evidence>
<gene>
    <name evidence="7" type="ORF">PENTCL1PPCAC_20415</name>
</gene>
<dbReference type="PANTHER" id="PTHR24096">
    <property type="entry name" value="LONG-CHAIN-FATTY-ACID--COA LIGASE"/>
    <property type="match status" value="1"/>
</dbReference>